<proteinExistence type="predicted"/>
<name>A0A4Z1DXT3_9MICO</name>
<gene>
    <name evidence="1" type="ORF">SERN_1929</name>
</gene>
<sequence>MSQWRFDGAILGVGSTSGVRAVVGLWRETPFGPFADAMVADASGHRTLVAPTQEVATFIAETYSFDEVVLAPVRARLSGRDVAFDGGDLHLRARLGERDLLGHALALLPRSVARSPRFSRLVSPAAYAIAGVRTFGTAGRGRSEAYGATDRRHVLALEATWRGESLGDLAPVDPPVRFGFSSTPAAPGLTSVTTTVASGARHSS</sequence>
<protein>
    <submittedName>
        <fullName evidence="1">Uncharacterized protein</fullName>
    </submittedName>
</protein>
<dbReference type="Proteomes" id="UP000297318">
    <property type="component" value="Unassembled WGS sequence"/>
</dbReference>
<comment type="caution">
    <text evidence="1">The sequence shown here is derived from an EMBL/GenBank/DDBJ whole genome shotgun (WGS) entry which is preliminary data.</text>
</comment>
<keyword evidence="2" id="KW-1185">Reference proteome</keyword>
<evidence type="ECO:0000313" key="1">
    <source>
        <dbReference type="EMBL" id="TGO04336.1"/>
    </source>
</evidence>
<dbReference type="EMBL" id="RHPJ01000003">
    <property type="protein sequence ID" value="TGO04336.1"/>
    <property type="molecule type" value="Genomic_DNA"/>
</dbReference>
<dbReference type="OrthoDB" id="3571220at2"/>
<dbReference type="RefSeq" id="WP_135849950.1">
    <property type="nucleotide sequence ID" value="NZ_RHPJ01000003.1"/>
</dbReference>
<dbReference type="AlphaFoldDB" id="A0A4Z1DXT3"/>
<organism evidence="1 2">
    <name type="scientific">Serinibacter arcticus</name>
    <dbReference type="NCBI Taxonomy" id="1655435"/>
    <lineage>
        <taxon>Bacteria</taxon>
        <taxon>Bacillati</taxon>
        <taxon>Actinomycetota</taxon>
        <taxon>Actinomycetes</taxon>
        <taxon>Micrococcales</taxon>
        <taxon>Beutenbergiaceae</taxon>
        <taxon>Serinibacter</taxon>
    </lineage>
</organism>
<reference evidence="1 2" key="1">
    <citation type="submission" date="2018-11" db="EMBL/GenBank/DDBJ databases">
        <title>Complete genome sequencing of the Actinobacteria Serinibacter sp. K3-2.</title>
        <authorList>
            <person name="Rakitin A.L."/>
            <person name="Beletsky A.V."/>
            <person name="Mardanov A.V."/>
            <person name="Ravin N.V."/>
            <person name="Gromova A.S."/>
            <person name="Filippova S.N."/>
            <person name="Gal'Chenko V.F."/>
        </authorList>
    </citation>
    <scope>NUCLEOTIDE SEQUENCE [LARGE SCALE GENOMIC DNA]</scope>
    <source>
        <strain evidence="1 2">K3-2</strain>
    </source>
</reference>
<evidence type="ECO:0000313" key="2">
    <source>
        <dbReference type="Proteomes" id="UP000297318"/>
    </source>
</evidence>
<accession>A0A4Z1DXT3</accession>